<dbReference type="Pfam" id="PF13614">
    <property type="entry name" value="AAA_31"/>
    <property type="match status" value="1"/>
</dbReference>
<dbReference type="CDD" id="cd02042">
    <property type="entry name" value="ParAB_family"/>
    <property type="match status" value="1"/>
</dbReference>
<dbReference type="InterPro" id="IPR025669">
    <property type="entry name" value="AAA_dom"/>
</dbReference>
<evidence type="ECO:0000313" key="2">
    <source>
        <dbReference type="EMBL" id="EAL9203859.1"/>
    </source>
</evidence>
<dbReference type="PANTHER" id="PTHR13696">
    <property type="entry name" value="P-LOOP CONTAINING NUCLEOSIDE TRIPHOSPHATE HYDROLASE"/>
    <property type="match status" value="1"/>
</dbReference>
<feature type="domain" description="AAA" evidence="1">
    <location>
        <begin position="3"/>
        <end position="204"/>
    </location>
</feature>
<name>A0A3Z9VM12_CAMCO</name>
<gene>
    <name evidence="2" type="ORF">DYU70_01540</name>
</gene>
<dbReference type="SUPFAM" id="SSF52540">
    <property type="entry name" value="P-loop containing nucleoside triphosphate hydrolases"/>
    <property type="match status" value="1"/>
</dbReference>
<dbReference type="RefSeq" id="WP_002795983.1">
    <property type="nucleotide sequence ID" value="NZ_CP047197.1"/>
</dbReference>
<dbReference type="InterPro" id="IPR027417">
    <property type="entry name" value="P-loop_NTPase"/>
</dbReference>
<organism evidence="2 3">
    <name type="scientific">Campylobacter coli</name>
    <dbReference type="NCBI Taxonomy" id="195"/>
    <lineage>
        <taxon>Bacteria</taxon>
        <taxon>Pseudomonadati</taxon>
        <taxon>Campylobacterota</taxon>
        <taxon>Epsilonproteobacteria</taxon>
        <taxon>Campylobacterales</taxon>
        <taxon>Campylobacteraceae</taxon>
        <taxon>Campylobacter</taxon>
    </lineage>
</organism>
<dbReference type="PANTHER" id="PTHR13696:SF99">
    <property type="entry name" value="COBYRINIC ACID AC-DIAMIDE SYNTHASE"/>
    <property type="match status" value="1"/>
</dbReference>
<dbReference type="InterPro" id="IPR050678">
    <property type="entry name" value="DNA_Partitioning_ATPase"/>
</dbReference>
<sequence length="351" mass="39189">MAKSICFFNHKGGVSKTTTTYNIGWALSKLGKKVLMVDLDPQCNLTGLVLSSKALDDDFMASFYQNRQFITFEPIIEKIISGANSYGSANDGEIFPVNDNLFLLAGSLNLSQLDSQITTALKITAGIPILGNIITCFFEVLNKIAINNEIDYVLLDLSPSISGLNQIALMGSRYFIVPTSPDYFCLQAIYSLSKTLKLWHKEIKDFKQATGVKGIPNNPLFIGAIQQRYRLRNEAPTKAFEKWISAIRDAINTTLVTELSNINCVIEKEKFENGIKNEFPNLSPYDLAQIPDFNTLIAISQRSKKPVFLLDDKDLDEANQFGAAKQTSKEKIQDFHNTFMKLGRTIINITS</sequence>
<protein>
    <recommendedName>
        <fullName evidence="1">AAA domain-containing protein</fullName>
    </recommendedName>
</protein>
<dbReference type="EMBL" id="AACSIE010000001">
    <property type="protein sequence ID" value="EAL9203859.1"/>
    <property type="molecule type" value="Genomic_DNA"/>
</dbReference>
<evidence type="ECO:0000313" key="3">
    <source>
        <dbReference type="Proteomes" id="UP000411403"/>
    </source>
</evidence>
<dbReference type="Proteomes" id="UP000411403">
    <property type="component" value="Unassembled WGS sequence"/>
</dbReference>
<proteinExistence type="predicted"/>
<reference evidence="2 3" key="1">
    <citation type="submission" date="2018-08" db="EMBL/GenBank/DDBJ databases">
        <authorList>
            <consortium name="NARMS: The National Antimicrobial Resistance Monitoring System"/>
        </authorList>
    </citation>
    <scope>NUCLEOTIDE SEQUENCE [LARGE SCALE GENOMIC DNA]</scope>
    <source>
        <strain evidence="2 3">CVM N17C171</strain>
    </source>
</reference>
<evidence type="ECO:0000259" key="1">
    <source>
        <dbReference type="Pfam" id="PF13614"/>
    </source>
</evidence>
<comment type="caution">
    <text evidence="2">The sequence shown here is derived from an EMBL/GenBank/DDBJ whole genome shotgun (WGS) entry which is preliminary data.</text>
</comment>
<dbReference type="AlphaFoldDB" id="A0A3Z9VM12"/>
<accession>A0A3Z9VM12</accession>
<dbReference type="Gene3D" id="3.40.50.300">
    <property type="entry name" value="P-loop containing nucleotide triphosphate hydrolases"/>
    <property type="match status" value="1"/>
</dbReference>